<dbReference type="PANTHER" id="PTHR21224">
    <property type="entry name" value="INTEGRATOR COMPLEX SUBUNIT 1"/>
    <property type="match status" value="1"/>
</dbReference>
<dbReference type="PANTHER" id="PTHR21224:SF1">
    <property type="entry name" value="INTEGRATOR COMPLEX SUBUNIT 1"/>
    <property type="match status" value="1"/>
</dbReference>
<dbReference type="GO" id="GO:0034474">
    <property type="term" value="P:U2 snRNA 3'-end processing"/>
    <property type="evidence" value="ECO:0007669"/>
    <property type="project" value="InterPro"/>
</dbReference>
<dbReference type="AlphaFoldDB" id="A0A0L7KNM0"/>
<comment type="caution">
    <text evidence="1">The sequence shown here is derived from an EMBL/GenBank/DDBJ whole genome shotgun (WGS) entry which is preliminary data.</text>
</comment>
<dbReference type="Proteomes" id="UP000037510">
    <property type="component" value="Unassembled WGS sequence"/>
</dbReference>
<sequence>MLSAVRLEGWLNSGKLWRCGQELMAHVCVNCDAAGATAARDHEELMMRPEEYLRPLRALTRECVRGARANTSAAGLANEGGVAALLPLARALASPSAEGKIALTRECVRGARANTSAAGLAYEGGVVALLPLARALASPSAEGKIALTRECVRGARANTSAAGLANEGGVVALLPLARAQTSPSAEALLPLARALASPSAEGKIALTRECVRGARANTSAAGLANEGGVAALLPLARALASPSAEGKIALTRECVWGARANTSAAGLANEGGVAALLPLARALALPLAEGKIALTRECARGARANTSAVVLANEGGVAALLPLARALASPSAEEVRERAFLALADLFCLCCLVTASAAGHARSHTDQRALLTQVSALQAAALGWLLDHAIMFVEPAETYSKVDNWPPESERALLHRLCCEAPLPQYNLLRIMFIGLSKTTGRRSPSSLLIATSTCSLDHDGRTLLQELPVSSAEVFSLVEQLVRRAAALPAEDSPLLVDKNEVPEY</sequence>
<gene>
    <name evidence="1" type="ORF">OBRU01_20962</name>
</gene>
<dbReference type="GO" id="GO:0032039">
    <property type="term" value="C:integrator complex"/>
    <property type="evidence" value="ECO:0007669"/>
    <property type="project" value="InterPro"/>
</dbReference>
<proteinExistence type="predicted"/>
<accession>A0A0L7KNM0</accession>
<evidence type="ECO:0000313" key="2">
    <source>
        <dbReference type="Proteomes" id="UP000037510"/>
    </source>
</evidence>
<dbReference type="STRING" id="104452.A0A0L7KNM0"/>
<name>A0A0L7KNM0_OPEBR</name>
<organism evidence="1 2">
    <name type="scientific">Operophtera brumata</name>
    <name type="common">Winter moth</name>
    <name type="synonym">Phalaena brumata</name>
    <dbReference type="NCBI Taxonomy" id="104452"/>
    <lineage>
        <taxon>Eukaryota</taxon>
        <taxon>Metazoa</taxon>
        <taxon>Ecdysozoa</taxon>
        <taxon>Arthropoda</taxon>
        <taxon>Hexapoda</taxon>
        <taxon>Insecta</taxon>
        <taxon>Pterygota</taxon>
        <taxon>Neoptera</taxon>
        <taxon>Endopterygota</taxon>
        <taxon>Lepidoptera</taxon>
        <taxon>Glossata</taxon>
        <taxon>Ditrysia</taxon>
        <taxon>Geometroidea</taxon>
        <taxon>Geometridae</taxon>
        <taxon>Larentiinae</taxon>
        <taxon>Operophtera</taxon>
    </lineage>
</organism>
<dbReference type="InterPro" id="IPR038902">
    <property type="entry name" value="INTS1"/>
</dbReference>
<reference evidence="1 2" key="1">
    <citation type="journal article" date="2015" name="Genome Biol. Evol.">
        <title>The genome of winter moth (Operophtera brumata) provides a genomic perspective on sexual dimorphism and phenology.</title>
        <authorList>
            <person name="Derks M.F."/>
            <person name="Smit S."/>
            <person name="Salis L."/>
            <person name="Schijlen E."/>
            <person name="Bossers A."/>
            <person name="Mateman C."/>
            <person name="Pijl A.S."/>
            <person name="de Ridder D."/>
            <person name="Groenen M.A."/>
            <person name="Visser M.E."/>
            <person name="Megens H.J."/>
        </authorList>
    </citation>
    <scope>NUCLEOTIDE SEQUENCE [LARGE SCALE GENOMIC DNA]</scope>
    <source>
        <strain evidence="1">WM2013NL</strain>
        <tissue evidence="1">Head and thorax</tissue>
    </source>
</reference>
<evidence type="ECO:0000313" key="1">
    <source>
        <dbReference type="EMBL" id="KOB64887.1"/>
    </source>
</evidence>
<protein>
    <submittedName>
        <fullName evidence="1">Integrator complex subunit 1</fullName>
    </submittedName>
</protein>
<dbReference type="EMBL" id="JTDY01007883">
    <property type="protein sequence ID" value="KOB64887.1"/>
    <property type="molecule type" value="Genomic_DNA"/>
</dbReference>
<keyword evidence="2" id="KW-1185">Reference proteome</keyword>